<feature type="region of interest" description="Disordered" evidence="1">
    <location>
        <begin position="1"/>
        <end position="22"/>
    </location>
</feature>
<reference evidence="3" key="1">
    <citation type="journal article" date="2024" name="IScience">
        <title>Strigolactones Initiate the Formation of Haustorium-like Structures in Castilleja.</title>
        <authorList>
            <person name="Buerger M."/>
            <person name="Peterson D."/>
            <person name="Chory J."/>
        </authorList>
    </citation>
    <scope>NUCLEOTIDE SEQUENCE [LARGE SCALE GENOMIC DNA]</scope>
</reference>
<protein>
    <submittedName>
        <fullName evidence="2">Uncharacterized protein</fullName>
    </submittedName>
</protein>
<evidence type="ECO:0000313" key="2">
    <source>
        <dbReference type="EMBL" id="KAL3621621.1"/>
    </source>
</evidence>
<sequence length="52" mass="5985">MMTWLRGVATDKRERPRGGGSAMVRGWYSNGRRRQLVDKAGDVQQLCYFLLP</sequence>
<gene>
    <name evidence="2" type="ORF">CASFOL_036533</name>
</gene>
<keyword evidence="3" id="KW-1185">Reference proteome</keyword>
<accession>A0ABD3BVT9</accession>
<dbReference type="EMBL" id="JAVIJP010000066">
    <property type="protein sequence ID" value="KAL3621621.1"/>
    <property type="molecule type" value="Genomic_DNA"/>
</dbReference>
<proteinExistence type="predicted"/>
<organism evidence="2 3">
    <name type="scientific">Castilleja foliolosa</name>
    <dbReference type="NCBI Taxonomy" id="1961234"/>
    <lineage>
        <taxon>Eukaryota</taxon>
        <taxon>Viridiplantae</taxon>
        <taxon>Streptophyta</taxon>
        <taxon>Embryophyta</taxon>
        <taxon>Tracheophyta</taxon>
        <taxon>Spermatophyta</taxon>
        <taxon>Magnoliopsida</taxon>
        <taxon>eudicotyledons</taxon>
        <taxon>Gunneridae</taxon>
        <taxon>Pentapetalae</taxon>
        <taxon>asterids</taxon>
        <taxon>lamiids</taxon>
        <taxon>Lamiales</taxon>
        <taxon>Orobanchaceae</taxon>
        <taxon>Pedicularideae</taxon>
        <taxon>Castillejinae</taxon>
        <taxon>Castilleja</taxon>
    </lineage>
</organism>
<dbReference type="Proteomes" id="UP001632038">
    <property type="component" value="Unassembled WGS sequence"/>
</dbReference>
<comment type="caution">
    <text evidence="2">The sequence shown here is derived from an EMBL/GenBank/DDBJ whole genome shotgun (WGS) entry which is preliminary data.</text>
</comment>
<evidence type="ECO:0000256" key="1">
    <source>
        <dbReference type="SAM" id="MobiDB-lite"/>
    </source>
</evidence>
<dbReference type="AlphaFoldDB" id="A0ABD3BVT9"/>
<name>A0ABD3BVT9_9LAMI</name>
<evidence type="ECO:0000313" key="3">
    <source>
        <dbReference type="Proteomes" id="UP001632038"/>
    </source>
</evidence>